<accession>A0ABS9DWB1</accession>
<organism evidence="10 11">
    <name type="scientific">Acidiphilium iwatense</name>
    <dbReference type="NCBI Taxonomy" id="768198"/>
    <lineage>
        <taxon>Bacteria</taxon>
        <taxon>Pseudomonadati</taxon>
        <taxon>Pseudomonadota</taxon>
        <taxon>Alphaproteobacteria</taxon>
        <taxon>Acetobacterales</taxon>
        <taxon>Acidocellaceae</taxon>
        <taxon>Acidiphilium</taxon>
    </lineage>
</organism>
<dbReference type="InterPro" id="IPR025877">
    <property type="entry name" value="MobA-like_NTP_Trfase"/>
</dbReference>
<keyword evidence="6 8" id="KW-0342">GTP-binding</keyword>
<comment type="cofactor">
    <cofactor evidence="8">
        <name>Mg(2+)</name>
        <dbReference type="ChEBI" id="CHEBI:18420"/>
    </cofactor>
</comment>
<name>A0ABS9DWB1_9PROT</name>
<feature type="binding site" evidence="8">
    <location>
        <position position="72"/>
    </location>
    <ligand>
        <name>GTP</name>
        <dbReference type="ChEBI" id="CHEBI:37565"/>
    </ligand>
</feature>
<sequence>MTNDKTAIVGAILAGGLARRMGGVHKALQNVGGEIVLSRLIARLRPQVAALVLNVNADPAPFAGFGMPIVADDLPGHPGPLAGVLAALDWAARGLRGARWVVTVPGDAPFIPSDLVARLYDGVQRQGAELACAASAGRTHPVIGLWPVALRFDLRRALVDEDIRRIDRFTGRYAIAAIEWSADPVDPFFNVNTPDDLAEADRLAAGGHLS</sequence>
<feature type="domain" description="MobA-like NTP transferase" evidence="9">
    <location>
        <begin position="10"/>
        <end position="168"/>
    </location>
</feature>
<evidence type="ECO:0000259" key="9">
    <source>
        <dbReference type="Pfam" id="PF12804"/>
    </source>
</evidence>
<comment type="domain">
    <text evidence="8">The N-terminal domain determines nucleotide recognition and specific binding, while the C-terminal domain determines the specific binding to the target protein.</text>
</comment>
<evidence type="ECO:0000256" key="1">
    <source>
        <dbReference type="ARBA" id="ARBA00022490"/>
    </source>
</evidence>
<comment type="caution">
    <text evidence="10">The sequence shown here is derived from an EMBL/GenBank/DDBJ whole genome shotgun (WGS) entry which is preliminary data.</text>
</comment>
<evidence type="ECO:0000256" key="6">
    <source>
        <dbReference type="ARBA" id="ARBA00023134"/>
    </source>
</evidence>
<comment type="function">
    <text evidence="8">Transfers a GMP moiety from GTP to Mo-molybdopterin (Mo-MPT) cofactor (Moco or molybdenum cofactor) to form Mo-molybdopterin guanine dinucleotide (Mo-MGD) cofactor.</text>
</comment>
<feature type="binding site" evidence="8">
    <location>
        <position position="107"/>
    </location>
    <ligand>
        <name>GTP</name>
        <dbReference type="ChEBI" id="CHEBI:37565"/>
    </ligand>
</feature>
<evidence type="ECO:0000256" key="2">
    <source>
        <dbReference type="ARBA" id="ARBA00022679"/>
    </source>
</evidence>
<dbReference type="EC" id="2.7.7.77" evidence="8"/>
<dbReference type="PANTHER" id="PTHR19136">
    <property type="entry name" value="MOLYBDENUM COFACTOR GUANYLYLTRANSFERASE"/>
    <property type="match status" value="1"/>
</dbReference>
<dbReference type="EMBL" id="JAKGBZ010000016">
    <property type="protein sequence ID" value="MCF3947029.1"/>
    <property type="molecule type" value="Genomic_DNA"/>
</dbReference>
<dbReference type="Proteomes" id="UP001521209">
    <property type="component" value="Unassembled WGS sequence"/>
</dbReference>
<comment type="similarity">
    <text evidence="8">Belongs to the MobA family.</text>
</comment>
<comment type="subcellular location">
    <subcellularLocation>
        <location evidence="8">Cytoplasm</location>
    </subcellularLocation>
</comment>
<keyword evidence="10" id="KW-0548">Nucleotidyltransferase</keyword>
<dbReference type="CDD" id="cd02503">
    <property type="entry name" value="MobA"/>
    <property type="match status" value="1"/>
</dbReference>
<evidence type="ECO:0000256" key="5">
    <source>
        <dbReference type="ARBA" id="ARBA00022842"/>
    </source>
</evidence>
<dbReference type="InterPro" id="IPR029044">
    <property type="entry name" value="Nucleotide-diphossugar_trans"/>
</dbReference>
<protein>
    <recommendedName>
        <fullName evidence="8">Molybdenum cofactor guanylyltransferase</fullName>
        <shortName evidence="8">MoCo guanylyltransferase</shortName>
        <ecNumber evidence="8">2.7.7.77</ecNumber>
    </recommendedName>
    <alternativeName>
        <fullName evidence="8">GTP:molybdopterin guanylyltransferase</fullName>
    </alternativeName>
    <alternativeName>
        <fullName evidence="8">Mo-MPT guanylyltransferase</fullName>
    </alternativeName>
    <alternativeName>
        <fullName evidence="8">Molybdopterin guanylyltransferase</fullName>
    </alternativeName>
    <alternativeName>
        <fullName evidence="8">Molybdopterin-guanine dinucleotide synthase</fullName>
        <shortName evidence="8">MGD synthase</shortName>
    </alternativeName>
</protein>
<gene>
    <name evidence="8 10" type="primary">mobA</name>
    <name evidence="10" type="ORF">L2A60_10090</name>
</gene>
<evidence type="ECO:0000256" key="4">
    <source>
        <dbReference type="ARBA" id="ARBA00022741"/>
    </source>
</evidence>
<feature type="binding site" evidence="8">
    <location>
        <position position="54"/>
    </location>
    <ligand>
        <name>GTP</name>
        <dbReference type="ChEBI" id="CHEBI:37565"/>
    </ligand>
</feature>
<keyword evidence="4 8" id="KW-0547">Nucleotide-binding</keyword>
<keyword evidence="3 8" id="KW-0479">Metal-binding</keyword>
<comment type="catalytic activity">
    <reaction evidence="8">
        <text>Mo-molybdopterin + GTP + H(+) = Mo-molybdopterin guanine dinucleotide + diphosphate</text>
        <dbReference type="Rhea" id="RHEA:34243"/>
        <dbReference type="ChEBI" id="CHEBI:15378"/>
        <dbReference type="ChEBI" id="CHEBI:33019"/>
        <dbReference type="ChEBI" id="CHEBI:37565"/>
        <dbReference type="ChEBI" id="CHEBI:71302"/>
        <dbReference type="ChEBI" id="CHEBI:71310"/>
        <dbReference type="EC" id="2.7.7.77"/>
    </reaction>
</comment>
<dbReference type="NCBIfam" id="TIGR02665">
    <property type="entry name" value="molyb_mobA"/>
    <property type="match status" value="1"/>
</dbReference>
<keyword evidence="5 8" id="KW-0460">Magnesium</keyword>
<evidence type="ECO:0000256" key="3">
    <source>
        <dbReference type="ARBA" id="ARBA00022723"/>
    </source>
</evidence>
<dbReference type="PANTHER" id="PTHR19136:SF81">
    <property type="entry name" value="MOLYBDENUM COFACTOR GUANYLYLTRANSFERASE"/>
    <property type="match status" value="1"/>
</dbReference>
<keyword evidence="11" id="KW-1185">Reference proteome</keyword>
<feature type="binding site" evidence="8">
    <location>
        <position position="26"/>
    </location>
    <ligand>
        <name>GTP</name>
        <dbReference type="ChEBI" id="CHEBI:37565"/>
    </ligand>
</feature>
<reference evidence="10 11" key="1">
    <citation type="submission" date="2022-01" db="EMBL/GenBank/DDBJ databases">
        <authorList>
            <person name="Won M."/>
            <person name="Kim S.-J."/>
            <person name="Kwon S.-W."/>
        </authorList>
    </citation>
    <scope>NUCLEOTIDE SEQUENCE [LARGE SCALE GENOMIC DNA]</scope>
    <source>
        <strain evidence="10 11">KCTC 23505</strain>
    </source>
</reference>
<feature type="binding site" evidence="8">
    <location>
        <position position="107"/>
    </location>
    <ligand>
        <name>Mg(2+)</name>
        <dbReference type="ChEBI" id="CHEBI:18420"/>
    </ligand>
</feature>
<keyword evidence="1 8" id="KW-0963">Cytoplasm</keyword>
<evidence type="ECO:0000256" key="7">
    <source>
        <dbReference type="ARBA" id="ARBA00023150"/>
    </source>
</evidence>
<dbReference type="Gene3D" id="3.90.550.10">
    <property type="entry name" value="Spore Coat Polysaccharide Biosynthesis Protein SpsA, Chain A"/>
    <property type="match status" value="1"/>
</dbReference>
<dbReference type="HAMAP" id="MF_00316">
    <property type="entry name" value="MobA"/>
    <property type="match status" value="1"/>
</dbReference>
<dbReference type="Pfam" id="PF12804">
    <property type="entry name" value="NTP_transf_3"/>
    <property type="match status" value="1"/>
</dbReference>
<evidence type="ECO:0000313" key="11">
    <source>
        <dbReference type="Proteomes" id="UP001521209"/>
    </source>
</evidence>
<evidence type="ECO:0000256" key="8">
    <source>
        <dbReference type="HAMAP-Rule" id="MF_00316"/>
    </source>
</evidence>
<feature type="binding site" evidence="8">
    <location>
        <begin position="13"/>
        <end position="15"/>
    </location>
    <ligand>
        <name>GTP</name>
        <dbReference type="ChEBI" id="CHEBI:37565"/>
    </ligand>
</feature>
<comment type="subunit">
    <text evidence="8">Monomer.</text>
</comment>
<dbReference type="RefSeq" id="WP_235704261.1">
    <property type="nucleotide sequence ID" value="NZ_JAKGBZ010000016.1"/>
</dbReference>
<proteinExistence type="inferred from homology"/>
<keyword evidence="2 8" id="KW-0808">Transferase</keyword>
<dbReference type="InterPro" id="IPR013482">
    <property type="entry name" value="Molybde_CF_guanTrfase"/>
</dbReference>
<dbReference type="SUPFAM" id="SSF53448">
    <property type="entry name" value="Nucleotide-diphospho-sugar transferases"/>
    <property type="match status" value="1"/>
</dbReference>
<dbReference type="GO" id="GO:0061603">
    <property type="term" value="F:molybdenum cofactor guanylyltransferase activity"/>
    <property type="evidence" value="ECO:0007669"/>
    <property type="project" value="UniProtKB-EC"/>
</dbReference>
<evidence type="ECO:0000313" key="10">
    <source>
        <dbReference type="EMBL" id="MCF3947029.1"/>
    </source>
</evidence>
<keyword evidence="7 8" id="KW-0501">Molybdenum cofactor biosynthesis</keyword>